<evidence type="ECO:0000256" key="2">
    <source>
        <dbReference type="ARBA" id="ARBA00004173"/>
    </source>
</evidence>
<feature type="region of interest" description="Disordered" evidence="9">
    <location>
        <begin position="1"/>
        <end position="37"/>
    </location>
</feature>
<dbReference type="PROSITE" id="PS01080">
    <property type="entry name" value="BH1"/>
    <property type="match status" value="1"/>
</dbReference>
<dbReference type="GO" id="GO:0051400">
    <property type="term" value="F:BH domain binding"/>
    <property type="evidence" value="ECO:0007669"/>
    <property type="project" value="TreeGrafter"/>
</dbReference>
<gene>
    <name evidence="13" type="primary">BAK1</name>
</gene>
<dbReference type="InterPro" id="IPR020717">
    <property type="entry name" value="Bcl2_BH1_motif_CS"/>
</dbReference>
<dbReference type="GO" id="GO:0005741">
    <property type="term" value="C:mitochondrial outer membrane"/>
    <property type="evidence" value="ECO:0007669"/>
    <property type="project" value="TreeGrafter"/>
</dbReference>
<keyword evidence="4 10" id="KW-0812">Transmembrane</keyword>
<dbReference type="Pfam" id="PF00452">
    <property type="entry name" value="Bcl-2"/>
    <property type="match status" value="1"/>
</dbReference>
<dbReference type="PANTHER" id="PTHR11256">
    <property type="entry name" value="BCL-2 RELATED"/>
    <property type="match status" value="1"/>
</dbReference>
<keyword evidence="5" id="KW-0053">Apoptosis</keyword>
<dbReference type="InterPro" id="IPR046371">
    <property type="entry name" value="Bcl-2_BH1-3"/>
</dbReference>
<evidence type="ECO:0000256" key="10">
    <source>
        <dbReference type="SAM" id="Phobius"/>
    </source>
</evidence>
<dbReference type="GO" id="GO:0008630">
    <property type="term" value="P:intrinsic apoptotic signaling pathway in response to DNA damage"/>
    <property type="evidence" value="ECO:0007669"/>
    <property type="project" value="TreeGrafter"/>
</dbReference>
<evidence type="ECO:0000259" key="11">
    <source>
        <dbReference type="SMART" id="SM00337"/>
    </source>
</evidence>
<dbReference type="RefSeq" id="XP_032833854.1">
    <property type="nucleotide sequence ID" value="XM_032977963.1"/>
</dbReference>
<dbReference type="Gene3D" id="1.10.437.10">
    <property type="entry name" value="Blc2-like"/>
    <property type="match status" value="1"/>
</dbReference>
<dbReference type="PANTHER" id="PTHR11256:SF41">
    <property type="entry name" value="BCL-2 HOMOLOGOUS ANTAGONIST_KILLER"/>
    <property type="match status" value="1"/>
</dbReference>
<evidence type="ECO:0000256" key="8">
    <source>
        <dbReference type="ARBA" id="ARBA00023136"/>
    </source>
</evidence>
<dbReference type="Proteomes" id="UP001318040">
    <property type="component" value="Chromosome 65"/>
</dbReference>
<keyword evidence="7" id="KW-0496">Mitochondrion</keyword>
<dbReference type="GeneID" id="116956381"/>
<comment type="similarity">
    <text evidence="3">Belongs to the Bcl-2 family.</text>
</comment>
<feature type="domain" description="Bcl-2 Bcl-2 homology region 1-3" evidence="11">
    <location>
        <begin position="92"/>
        <end position="192"/>
    </location>
</feature>
<organism evidence="12 13">
    <name type="scientific">Petromyzon marinus</name>
    <name type="common">Sea lamprey</name>
    <dbReference type="NCBI Taxonomy" id="7757"/>
    <lineage>
        <taxon>Eukaryota</taxon>
        <taxon>Metazoa</taxon>
        <taxon>Chordata</taxon>
        <taxon>Craniata</taxon>
        <taxon>Vertebrata</taxon>
        <taxon>Cyclostomata</taxon>
        <taxon>Hyperoartia</taxon>
        <taxon>Petromyzontiformes</taxon>
        <taxon>Petromyzontidae</taxon>
        <taxon>Petromyzon</taxon>
    </lineage>
</organism>
<evidence type="ECO:0000256" key="1">
    <source>
        <dbReference type="ARBA" id="ARBA00004167"/>
    </source>
</evidence>
<sequence>MASGGDGDGDDGFFPPPTPPFQKTRRPSTLLPDTEESVTQQAEDVFRSYAYHRFQTEAQHDAENGLFTPAMPEIMECQQNPLSPSMHVGRQLAILGDDINRRYEPDFQRILSQLQLTPETAHQCFNKVAEGLFADGVNWGRIIALMCFGYRLAVTVFERGMRGFFGRVVSFVTGFLRSSHTIALWIVSQGGWMAVMRVGNSNMWMFGAIITLTVLFVVLKNKYSSS</sequence>
<dbReference type="PROSITE" id="PS01259">
    <property type="entry name" value="BH3"/>
    <property type="match status" value="1"/>
</dbReference>
<dbReference type="InterPro" id="IPR036834">
    <property type="entry name" value="Bcl-2-like_sf"/>
</dbReference>
<evidence type="ECO:0000256" key="9">
    <source>
        <dbReference type="SAM" id="MobiDB-lite"/>
    </source>
</evidence>
<accession>A0AAJ7XGH1</accession>
<dbReference type="InterPro" id="IPR020728">
    <property type="entry name" value="Bcl2_BH3_motif_CS"/>
</dbReference>
<keyword evidence="8 10" id="KW-0472">Membrane</keyword>
<evidence type="ECO:0000256" key="3">
    <source>
        <dbReference type="ARBA" id="ARBA00009458"/>
    </source>
</evidence>
<dbReference type="AlphaFoldDB" id="A0AAJ7XGH1"/>
<dbReference type="PRINTS" id="PR01862">
    <property type="entry name" value="BCL2FAMILY"/>
</dbReference>
<reference evidence="13" key="1">
    <citation type="submission" date="2025-08" db="UniProtKB">
        <authorList>
            <consortium name="RefSeq"/>
        </authorList>
    </citation>
    <scope>IDENTIFICATION</scope>
    <source>
        <tissue evidence="13">Sperm</tissue>
    </source>
</reference>
<feature type="transmembrane region" description="Helical" evidence="10">
    <location>
        <begin position="164"/>
        <end position="187"/>
    </location>
</feature>
<dbReference type="GO" id="GO:0015288">
    <property type="term" value="F:porin activity"/>
    <property type="evidence" value="ECO:0007669"/>
    <property type="project" value="TreeGrafter"/>
</dbReference>
<feature type="transmembrane region" description="Helical" evidence="10">
    <location>
        <begin position="202"/>
        <end position="219"/>
    </location>
</feature>
<protein>
    <submittedName>
        <fullName evidence="13">Bcl-2 homologous antagonist/killer</fullName>
    </submittedName>
</protein>
<keyword evidence="12" id="KW-1185">Reference proteome</keyword>
<dbReference type="KEGG" id="pmrn:116956381"/>
<evidence type="ECO:0000256" key="6">
    <source>
        <dbReference type="ARBA" id="ARBA00022989"/>
    </source>
</evidence>
<dbReference type="SUPFAM" id="SSF56854">
    <property type="entry name" value="Bcl-2 inhibitors of programmed cell death"/>
    <property type="match status" value="1"/>
</dbReference>
<evidence type="ECO:0000313" key="13">
    <source>
        <dbReference type="RefSeq" id="XP_032833854.1"/>
    </source>
</evidence>
<name>A0AAJ7XGH1_PETMA</name>
<keyword evidence="6 10" id="KW-1133">Transmembrane helix</keyword>
<dbReference type="CTD" id="578"/>
<evidence type="ECO:0000256" key="4">
    <source>
        <dbReference type="ARBA" id="ARBA00022692"/>
    </source>
</evidence>
<comment type="subcellular location">
    <subcellularLocation>
        <location evidence="1">Membrane</location>
        <topology evidence="1">Single-pass membrane protein</topology>
    </subcellularLocation>
    <subcellularLocation>
        <location evidence="2">Mitochondrion</location>
    </subcellularLocation>
</comment>
<dbReference type="SMART" id="SM00337">
    <property type="entry name" value="BCL"/>
    <property type="match status" value="1"/>
</dbReference>
<dbReference type="CDD" id="cd06845">
    <property type="entry name" value="Bcl-2_like"/>
    <property type="match status" value="1"/>
</dbReference>
<evidence type="ECO:0000256" key="5">
    <source>
        <dbReference type="ARBA" id="ARBA00022703"/>
    </source>
</evidence>
<evidence type="ECO:0000256" key="7">
    <source>
        <dbReference type="ARBA" id="ARBA00023128"/>
    </source>
</evidence>
<proteinExistence type="inferred from homology"/>
<dbReference type="PROSITE" id="PS50062">
    <property type="entry name" value="BCL2_FAMILY"/>
    <property type="match status" value="1"/>
</dbReference>
<dbReference type="GO" id="GO:0001836">
    <property type="term" value="P:release of cytochrome c from mitochondria"/>
    <property type="evidence" value="ECO:0007669"/>
    <property type="project" value="TreeGrafter"/>
</dbReference>
<evidence type="ECO:0000313" key="12">
    <source>
        <dbReference type="Proteomes" id="UP001318040"/>
    </source>
</evidence>
<dbReference type="InterPro" id="IPR002475">
    <property type="entry name" value="Bcl2-like"/>
</dbReference>
<dbReference type="InterPro" id="IPR026298">
    <property type="entry name" value="Bcl-2_fam"/>
</dbReference>
<dbReference type="GO" id="GO:0097192">
    <property type="term" value="P:extrinsic apoptotic signaling pathway in absence of ligand"/>
    <property type="evidence" value="ECO:0007669"/>
    <property type="project" value="TreeGrafter"/>
</dbReference>
<dbReference type="GO" id="GO:0042981">
    <property type="term" value="P:regulation of apoptotic process"/>
    <property type="evidence" value="ECO:0007669"/>
    <property type="project" value="InterPro"/>
</dbReference>